<dbReference type="AlphaFoldDB" id="A0A5K7ZKD0"/>
<evidence type="ECO:0000313" key="2">
    <source>
        <dbReference type="Proteomes" id="UP000425960"/>
    </source>
</evidence>
<reference evidence="1 2" key="1">
    <citation type="submission" date="2019-11" db="EMBL/GenBank/DDBJ databases">
        <title>Comparative genomics of hydrocarbon-degrading Desulfosarcina strains.</title>
        <authorList>
            <person name="Watanabe M."/>
            <person name="Kojima H."/>
            <person name="Fukui M."/>
        </authorList>
    </citation>
    <scope>NUCLEOTIDE SEQUENCE [LARGE SCALE GENOMIC DNA]</scope>
    <source>
        <strain evidence="1 2">28bB2T</strain>
    </source>
</reference>
<gene>
    <name evidence="1" type="ORF">DSCO28_24000</name>
</gene>
<dbReference type="Proteomes" id="UP000425960">
    <property type="component" value="Chromosome"/>
</dbReference>
<organism evidence="1 2">
    <name type="scientific">Desulfosarcina ovata subsp. sediminis</name>
    <dbReference type="NCBI Taxonomy" id="885957"/>
    <lineage>
        <taxon>Bacteria</taxon>
        <taxon>Pseudomonadati</taxon>
        <taxon>Thermodesulfobacteriota</taxon>
        <taxon>Desulfobacteria</taxon>
        <taxon>Desulfobacterales</taxon>
        <taxon>Desulfosarcinaceae</taxon>
        <taxon>Desulfosarcina</taxon>
    </lineage>
</organism>
<sequence>MLDSINPVPIQLGNIALKLTRRVRVKPKPNFPDRPTNEGFIRSIFQHAGDQIEVLLGNQFFLGEINRVQRIMLNIVPIN</sequence>
<name>A0A5K7ZKD0_9BACT</name>
<dbReference type="EMBL" id="AP021876">
    <property type="protein sequence ID" value="BBO81834.1"/>
    <property type="molecule type" value="Genomic_DNA"/>
</dbReference>
<accession>A0A5K7ZKD0</accession>
<proteinExistence type="predicted"/>
<dbReference type="KEGG" id="dov:DSCO28_24000"/>
<evidence type="ECO:0000313" key="1">
    <source>
        <dbReference type="EMBL" id="BBO81834.1"/>
    </source>
</evidence>
<protein>
    <submittedName>
        <fullName evidence="1">Uncharacterized protein</fullName>
    </submittedName>
</protein>